<dbReference type="GO" id="GO:0008206">
    <property type="term" value="P:bile acid metabolic process"/>
    <property type="evidence" value="ECO:0007669"/>
    <property type="project" value="UniProtKB-ARBA"/>
</dbReference>
<dbReference type="PROSITE" id="PS00061">
    <property type="entry name" value="ADH_SHORT"/>
    <property type="match status" value="1"/>
</dbReference>
<dbReference type="OrthoDB" id="9804774at2"/>
<dbReference type="EMBL" id="OBEK01000001">
    <property type="protein sequence ID" value="SNZ05793.1"/>
    <property type="molecule type" value="Genomic_DNA"/>
</dbReference>
<organism evidence="3 4">
    <name type="scientific">Terribacillus aidingensis</name>
    <dbReference type="NCBI Taxonomy" id="586416"/>
    <lineage>
        <taxon>Bacteria</taxon>
        <taxon>Bacillati</taxon>
        <taxon>Bacillota</taxon>
        <taxon>Bacilli</taxon>
        <taxon>Bacillales</taxon>
        <taxon>Bacillaceae</taxon>
        <taxon>Terribacillus</taxon>
    </lineage>
</organism>
<dbReference type="PRINTS" id="PR00081">
    <property type="entry name" value="GDHRDH"/>
</dbReference>
<evidence type="ECO:0000256" key="1">
    <source>
        <dbReference type="ARBA" id="ARBA00006484"/>
    </source>
</evidence>
<dbReference type="GO" id="GO:0016616">
    <property type="term" value="F:oxidoreductase activity, acting on the CH-OH group of donors, NAD or NADP as acceptor"/>
    <property type="evidence" value="ECO:0007669"/>
    <property type="project" value="TreeGrafter"/>
</dbReference>
<comment type="similarity">
    <text evidence="1">Belongs to the short-chain dehydrogenases/reductases (SDR) family.</text>
</comment>
<dbReference type="PRINTS" id="PR00080">
    <property type="entry name" value="SDRFAMILY"/>
</dbReference>
<evidence type="ECO:0000256" key="2">
    <source>
        <dbReference type="ARBA" id="ARBA00023002"/>
    </source>
</evidence>
<keyword evidence="2" id="KW-0560">Oxidoreductase</keyword>
<evidence type="ECO:0000313" key="4">
    <source>
        <dbReference type="Proteomes" id="UP000219356"/>
    </source>
</evidence>
<dbReference type="RefSeq" id="WP_097039864.1">
    <property type="nucleotide sequence ID" value="NZ_OBEK01000001.1"/>
</dbReference>
<reference evidence="4" key="1">
    <citation type="submission" date="2017-09" db="EMBL/GenBank/DDBJ databases">
        <authorList>
            <person name="Varghese N."/>
            <person name="Submissions S."/>
        </authorList>
    </citation>
    <scope>NUCLEOTIDE SEQUENCE [LARGE SCALE GENOMIC DNA]</scope>
    <source>
        <strain evidence="4">CGMCC 1.8913</strain>
    </source>
</reference>
<dbReference type="AlphaFoldDB" id="A0A285NA63"/>
<dbReference type="PANTHER" id="PTHR42760">
    <property type="entry name" value="SHORT-CHAIN DEHYDROGENASES/REDUCTASES FAMILY MEMBER"/>
    <property type="match status" value="1"/>
</dbReference>
<dbReference type="InterPro" id="IPR002347">
    <property type="entry name" value="SDR_fam"/>
</dbReference>
<gene>
    <name evidence="3" type="ORF">SAMN05421503_1042</name>
</gene>
<dbReference type="PANTHER" id="PTHR42760:SF132">
    <property type="entry name" value="SHORT-CHAIN DEHYDROGENASE_REDUCTASE FAMILY PROTEIN"/>
    <property type="match status" value="1"/>
</dbReference>
<dbReference type="InterPro" id="IPR036291">
    <property type="entry name" value="NAD(P)-bd_dom_sf"/>
</dbReference>
<evidence type="ECO:0000313" key="3">
    <source>
        <dbReference type="EMBL" id="SNZ05793.1"/>
    </source>
</evidence>
<accession>A0A285NA63</accession>
<dbReference type="SUPFAM" id="SSF51735">
    <property type="entry name" value="NAD(P)-binding Rossmann-fold domains"/>
    <property type="match status" value="1"/>
</dbReference>
<keyword evidence="4" id="KW-1185">Reference proteome</keyword>
<dbReference type="Gene3D" id="3.40.50.720">
    <property type="entry name" value="NAD(P)-binding Rossmann-like Domain"/>
    <property type="match status" value="1"/>
</dbReference>
<name>A0A285NA63_9BACI</name>
<dbReference type="Proteomes" id="UP000219356">
    <property type="component" value="Unassembled WGS sequence"/>
</dbReference>
<protein>
    <submittedName>
        <fullName evidence="3">NAD(P)-dependent dehydrogenase, short-chain alcohol dehydrogenase family</fullName>
    </submittedName>
</protein>
<dbReference type="CDD" id="cd05233">
    <property type="entry name" value="SDR_c"/>
    <property type="match status" value="1"/>
</dbReference>
<dbReference type="FunFam" id="3.40.50.720:FF:000084">
    <property type="entry name" value="Short-chain dehydrogenase reductase"/>
    <property type="match status" value="1"/>
</dbReference>
<dbReference type="STRING" id="586416.GZ22_17275"/>
<proteinExistence type="inferred from homology"/>
<sequence>MSYNLKDKVAIVTGANDGIGLAAVRAFLEEGVKVVGVSLTTSYVEKDVSDSSSFLPLEIDLTDEGAAEKVVETAVSHFGKLDILANVAGIAIYKDSFLDVTMDIWKETFETNLFSVVALTKAAIPELKKQPGASIVNIASESGHVPDSFAIDYSGSKAAVLNLTQALADEFGRDIRVNVISPGPTRTTLWNKPGGMVDMLSDKFDREGEEAVSYFAKEVRQIPRGEIGQPEEIANVIVFLASDKASYVNGAEFPVNGGSVKYK</sequence>
<dbReference type="Pfam" id="PF13561">
    <property type="entry name" value="adh_short_C2"/>
    <property type="match status" value="1"/>
</dbReference>
<dbReference type="InterPro" id="IPR020904">
    <property type="entry name" value="Sc_DH/Rdtase_CS"/>
</dbReference>